<feature type="compositionally biased region" description="Low complexity" evidence="1">
    <location>
        <begin position="86"/>
        <end position="97"/>
    </location>
</feature>
<gene>
    <name evidence="2" type="ORF">TCAP_05407</name>
</gene>
<sequence length="295" mass="31588">MSLSRAFTARRLRSSNDLADDGNLPLRSNTTKGPLLRHKISAPVQLVHTTNMLSYNAPNLPRPRHGRSFANTKSDEDSDALTTAESTPPTSPDVTPSERSSSPEPNHLTSYFKTPVRRPVARETEPPAIPMRSPSHTKKNSYEALARSRSVSHMSKDSALSVSTKASQTSSRSPSTSTRTSASSHSSSSHSRKQAAAPPPPPPTTPLPPLPPLPVAAALSKDTHPFGQELAQVTELAEEYGAAACLATMDEDRQYLDSRGLVKLSAADYLGAIQSLAAAFFPETKHAAAPAPLWI</sequence>
<accession>A0A2K3QAT7</accession>
<feature type="compositionally biased region" description="Polar residues" evidence="1">
    <location>
        <begin position="98"/>
        <end position="112"/>
    </location>
</feature>
<evidence type="ECO:0000313" key="3">
    <source>
        <dbReference type="Proteomes" id="UP000236621"/>
    </source>
</evidence>
<evidence type="ECO:0000313" key="2">
    <source>
        <dbReference type="EMBL" id="PNY24657.1"/>
    </source>
</evidence>
<comment type="caution">
    <text evidence="2">The sequence shown here is derived from an EMBL/GenBank/DDBJ whole genome shotgun (WGS) entry which is preliminary data.</text>
</comment>
<dbReference type="Proteomes" id="UP000236621">
    <property type="component" value="Unassembled WGS sequence"/>
</dbReference>
<protein>
    <submittedName>
        <fullName evidence="2">Uncharacterized protein</fullName>
    </submittedName>
</protein>
<feature type="compositionally biased region" description="Polar residues" evidence="1">
    <location>
        <begin position="149"/>
        <end position="162"/>
    </location>
</feature>
<feature type="compositionally biased region" description="Pro residues" evidence="1">
    <location>
        <begin position="197"/>
        <end position="214"/>
    </location>
</feature>
<dbReference type="EMBL" id="NRSZ01000858">
    <property type="protein sequence ID" value="PNY24657.1"/>
    <property type="molecule type" value="Genomic_DNA"/>
</dbReference>
<dbReference type="OrthoDB" id="5419666at2759"/>
<feature type="compositionally biased region" description="Low complexity" evidence="1">
    <location>
        <begin position="163"/>
        <end position="189"/>
    </location>
</feature>
<keyword evidence="3" id="KW-1185">Reference proteome</keyword>
<evidence type="ECO:0000256" key="1">
    <source>
        <dbReference type="SAM" id="MobiDB-lite"/>
    </source>
</evidence>
<dbReference type="AlphaFoldDB" id="A0A2K3QAT7"/>
<feature type="region of interest" description="Disordered" evidence="1">
    <location>
        <begin position="55"/>
        <end position="217"/>
    </location>
</feature>
<dbReference type="STRING" id="45235.A0A2K3QAT7"/>
<feature type="region of interest" description="Disordered" evidence="1">
    <location>
        <begin position="16"/>
        <end position="37"/>
    </location>
</feature>
<reference evidence="2 3" key="1">
    <citation type="submission" date="2017-08" db="EMBL/GenBank/DDBJ databases">
        <title>Harnessing the power of phylogenomics to disentangle the directionality and signatures of interkingdom host jumping in the parasitic fungal genus Tolypocladium.</title>
        <authorList>
            <person name="Quandt C.A."/>
            <person name="Patterson W."/>
            <person name="Spatafora J.W."/>
        </authorList>
    </citation>
    <scope>NUCLEOTIDE SEQUENCE [LARGE SCALE GENOMIC DNA]</scope>
    <source>
        <strain evidence="2 3">CBS 113982</strain>
    </source>
</reference>
<proteinExistence type="predicted"/>
<organism evidence="2 3">
    <name type="scientific">Tolypocladium capitatum</name>
    <dbReference type="NCBI Taxonomy" id="45235"/>
    <lineage>
        <taxon>Eukaryota</taxon>
        <taxon>Fungi</taxon>
        <taxon>Dikarya</taxon>
        <taxon>Ascomycota</taxon>
        <taxon>Pezizomycotina</taxon>
        <taxon>Sordariomycetes</taxon>
        <taxon>Hypocreomycetidae</taxon>
        <taxon>Hypocreales</taxon>
        <taxon>Ophiocordycipitaceae</taxon>
        <taxon>Tolypocladium</taxon>
    </lineage>
</organism>
<name>A0A2K3QAT7_9HYPO</name>